<organism evidence="1">
    <name type="scientific">marine metagenome</name>
    <dbReference type="NCBI Taxonomy" id="408172"/>
    <lineage>
        <taxon>unclassified sequences</taxon>
        <taxon>metagenomes</taxon>
        <taxon>ecological metagenomes</taxon>
    </lineage>
</organism>
<proteinExistence type="predicted"/>
<evidence type="ECO:0000313" key="1">
    <source>
        <dbReference type="EMBL" id="SVE64804.1"/>
    </source>
</evidence>
<evidence type="ECO:0008006" key="2">
    <source>
        <dbReference type="Google" id="ProtNLM"/>
    </source>
</evidence>
<protein>
    <recommendedName>
        <fullName evidence="2">IMP dehydrogenase/GMP reductase domain-containing protein</fullName>
    </recommendedName>
</protein>
<dbReference type="AlphaFoldDB" id="A0A383F7D4"/>
<name>A0A383F7D4_9ZZZZ</name>
<feature type="non-terminal residue" evidence="1">
    <location>
        <position position="37"/>
    </location>
</feature>
<gene>
    <name evidence="1" type="ORF">METZ01_LOCUS517658</name>
</gene>
<dbReference type="EMBL" id="UINC01232020">
    <property type="protein sequence ID" value="SVE64804.1"/>
    <property type="molecule type" value="Genomic_DNA"/>
</dbReference>
<dbReference type="InterPro" id="IPR013785">
    <property type="entry name" value="Aldolase_TIM"/>
</dbReference>
<sequence length="37" mass="4076">MIKPQYSNVSSRSDVDLSTSLNPWLKLGIPLIAANMD</sequence>
<dbReference type="Gene3D" id="3.20.20.70">
    <property type="entry name" value="Aldolase class I"/>
    <property type="match status" value="1"/>
</dbReference>
<dbReference type="SUPFAM" id="SSF51412">
    <property type="entry name" value="Inosine monophosphate dehydrogenase (IMPDH)"/>
    <property type="match status" value="1"/>
</dbReference>
<accession>A0A383F7D4</accession>
<reference evidence="1" key="1">
    <citation type="submission" date="2018-05" db="EMBL/GenBank/DDBJ databases">
        <authorList>
            <person name="Lanie J.A."/>
            <person name="Ng W.-L."/>
            <person name="Kazmierczak K.M."/>
            <person name="Andrzejewski T.M."/>
            <person name="Davidsen T.M."/>
            <person name="Wayne K.J."/>
            <person name="Tettelin H."/>
            <person name="Glass J.I."/>
            <person name="Rusch D."/>
            <person name="Podicherti R."/>
            <person name="Tsui H.-C.T."/>
            <person name="Winkler M.E."/>
        </authorList>
    </citation>
    <scope>NUCLEOTIDE SEQUENCE</scope>
</reference>